<dbReference type="EMBL" id="CP000527">
    <property type="protein sequence ID" value="ABM28532.1"/>
    <property type="molecule type" value="Genomic_DNA"/>
</dbReference>
<dbReference type="HOGENOM" id="CLU_2582675_0_0_7"/>
<organism evidence="1 2">
    <name type="scientific">Nitratidesulfovibrio vulgaris (strain DP4)</name>
    <name type="common">Desulfovibrio vulgaris</name>
    <dbReference type="NCBI Taxonomy" id="391774"/>
    <lineage>
        <taxon>Bacteria</taxon>
        <taxon>Pseudomonadati</taxon>
        <taxon>Thermodesulfobacteriota</taxon>
        <taxon>Desulfovibrionia</taxon>
        <taxon>Desulfovibrionales</taxon>
        <taxon>Desulfovibrionaceae</taxon>
        <taxon>Nitratidesulfovibrio</taxon>
    </lineage>
</organism>
<gene>
    <name evidence="1" type="ordered locus">Dvul_1515</name>
</gene>
<protein>
    <submittedName>
        <fullName evidence="1">Uncharacterized protein</fullName>
    </submittedName>
</protein>
<dbReference type="Proteomes" id="UP000009173">
    <property type="component" value="Chromosome"/>
</dbReference>
<evidence type="ECO:0000313" key="2">
    <source>
        <dbReference type="Proteomes" id="UP000009173"/>
    </source>
</evidence>
<evidence type="ECO:0000313" key="1">
    <source>
        <dbReference type="EMBL" id="ABM28532.1"/>
    </source>
</evidence>
<name>A0A0H3A8G2_NITV4</name>
<proteinExistence type="predicted"/>
<accession>A0A0H3A8G2</accession>
<dbReference type="AlphaFoldDB" id="A0A0H3A8G2"/>
<reference evidence="2" key="1">
    <citation type="journal article" date="2009" name="Environ. Microbiol.">
        <title>Contribution of mobile genetic elements to Desulfovibrio vulgaris genome plasticity.</title>
        <authorList>
            <person name="Walker C.B."/>
            <person name="Stolyar S."/>
            <person name="Chivian D."/>
            <person name="Pinel N."/>
            <person name="Gabster J.A."/>
            <person name="Dehal P.S."/>
            <person name="He Z."/>
            <person name="Yang Z.K."/>
            <person name="Yen H.C."/>
            <person name="Zhou J."/>
            <person name="Wall J.D."/>
            <person name="Hazen T.C."/>
            <person name="Arkin A.P."/>
            <person name="Stahl D.A."/>
        </authorList>
    </citation>
    <scope>NUCLEOTIDE SEQUENCE [LARGE SCALE GENOMIC DNA]</scope>
    <source>
        <strain evidence="2">DP4</strain>
    </source>
</reference>
<sequence length="81" mass="9136">MMSQSSRPVEPVRPDGVELVFFYQCPFCNRTVPLIAPTQPSMAQCDSCMQPFPIVPVDERTVRYLKVMLDNGRAAVDPDFV</sequence>
<dbReference type="KEGG" id="dvl:Dvul_1515"/>